<sequence>MGDVKASGGMDQGRNVETITEIDSSEPNFPGNSVDDVDDDLCYFSPLNFGSFKFGGLDDSP</sequence>
<evidence type="ECO:0000313" key="2">
    <source>
        <dbReference type="EMBL" id="KAG1331114.1"/>
    </source>
</evidence>
<name>A0A8K0MXF5_COCNU</name>
<protein>
    <submittedName>
        <fullName evidence="2">Putative Zinc finger protein STOP1</fullName>
    </submittedName>
</protein>
<comment type="caution">
    <text evidence="2">The sequence shown here is derived from an EMBL/GenBank/DDBJ whole genome shotgun (WGS) entry which is preliminary data.</text>
</comment>
<feature type="region of interest" description="Disordered" evidence="1">
    <location>
        <begin position="1"/>
        <end position="34"/>
    </location>
</feature>
<accession>A0A8K0MXF5</accession>
<dbReference type="OrthoDB" id="6591996at2759"/>
<evidence type="ECO:0000256" key="1">
    <source>
        <dbReference type="SAM" id="MobiDB-lite"/>
    </source>
</evidence>
<feature type="compositionally biased region" description="Polar residues" evidence="1">
    <location>
        <begin position="15"/>
        <end position="31"/>
    </location>
</feature>
<dbReference type="EMBL" id="CM017873">
    <property type="protein sequence ID" value="KAG1331114.1"/>
    <property type="molecule type" value="Genomic_DNA"/>
</dbReference>
<evidence type="ECO:0000313" key="3">
    <source>
        <dbReference type="Proteomes" id="UP000797356"/>
    </source>
</evidence>
<dbReference type="AlphaFoldDB" id="A0A8K0MXF5"/>
<keyword evidence="3" id="KW-1185">Reference proteome</keyword>
<proteinExistence type="predicted"/>
<organism evidence="2 3">
    <name type="scientific">Cocos nucifera</name>
    <name type="common">Coconut palm</name>
    <dbReference type="NCBI Taxonomy" id="13894"/>
    <lineage>
        <taxon>Eukaryota</taxon>
        <taxon>Viridiplantae</taxon>
        <taxon>Streptophyta</taxon>
        <taxon>Embryophyta</taxon>
        <taxon>Tracheophyta</taxon>
        <taxon>Spermatophyta</taxon>
        <taxon>Magnoliopsida</taxon>
        <taxon>Liliopsida</taxon>
        <taxon>Arecaceae</taxon>
        <taxon>Arecoideae</taxon>
        <taxon>Cocoseae</taxon>
        <taxon>Attaleinae</taxon>
        <taxon>Cocos</taxon>
    </lineage>
</organism>
<gene>
    <name evidence="2" type="ORF">COCNU_02G010820</name>
</gene>
<reference evidence="2" key="1">
    <citation type="journal article" date="2017" name="Gigascience">
        <title>The genome draft of coconut (Cocos nucifera).</title>
        <authorList>
            <person name="Xiao Y."/>
            <person name="Xu P."/>
            <person name="Fan H."/>
            <person name="Baudouin L."/>
            <person name="Xia W."/>
            <person name="Bocs S."/>
            <person name="Xu J."/>
            <person name="Li Q."/>
            <person name="Guo A."/>
            <person name="Zhou L."/>
            <person name="Li J."/>
            <person name="Wu Y."/>
            <person name="Ma Z."/>
            <person name="Armero A."/>
            <person name="Issali A.E."/>
            <person name="Liu N."/>
            <person name="Peng M."/>
            <person name="Yang Y."/>
        </authorList>
    </citation>
    <scope>NUCLEOTIDE SEQUENCE</scope>
    <source>
        <tissue evidence="2">Spear leaf of Hainan Tall coconut</tissue>
    </source>
</reference>
<dbReference type="Proteomes" id="UP000797356">
    <property type="component" value="Chromosome 2"/>
</dbReference>
<reference evidence="2" key="2">
    <citation type="submission" date="2019-07" db="EMBL/GenBank/DDBJ databases">
        <authorList>
            <person name="Yang Y."/>
            <person name="Bocs S."/>
            <person name="Baudouin L."/>
        </authorList>
    </citation>
    <scope>NUCLEOTIDE SEQUENCE</scope>
    <source>
        <tissue evidence="2">Spear leaf of Hainan Tall coconut</tissue>
    </source>
</reference>